<sequence>MDRFRPARSSPPYKPTAKAPLPDISVTSSIEEPLAEELRDLSQDDVELLDTVVQRAGPSATTFLTVFKAYSEVLTDRGLDPHEVVYYSKLLKLGTMKGRNWGEKWSRVKTQWQQAKKAKPHGPSGLRLGPPRLDDDTATEFSVFSDQPAPRTRANPLSRNYAPSTDAQPPRTTPLRSPYVTNKPTSTPAGRQTSSNPSHRKRAVSPGSKRKEDIARDVVARAKERKGAMLNDTDAWKNIQMQHDEKNADLFREDRLVERCWQIWQQGYRWIVTTTEQIAEAREQLIVQRSLDKWKRKFDSHRQLYDHINNLSNKRVLLTFFRHWQTKHLESRQKKWRQDMRNKMKLVRRNNETRLVREAWIKWRAATQEKLVYQGYLERLLARTYVGWKAKRTKVVRMQAAAAEFYQNGRGALVTICWRNWKRAIQYRSAEATMRGRVDLRVLDAAMSTWRRQLHELAQANEFYERSLKARLLKRWSRRVVKVNRLEKRADKHLAKSDVMLEYAIMRIWKARKNGRLLEQARSRRLKALAYNLWKDNIASRHGDEARAIEFSVRPAASLSLMALDQWKKAFVQRQSKLRLADAFHMSQLALSAIQKWRRKLRDRAELVKAAQSASEYFMVRGAWLRWVEQVEARRRERRLHIHTLNRKKSLFEAWLAQARLARERTMAVHAMQDRISQRILRGSLAKWTERVITIKSREIDIVQNSNMVILVTAFQKWKTRHLQHVEAQNLLESFMYLKQRDALRRGFYRWLTAARFARHRREVIKEKEDEFRLRALEGAWDKWRESFYLTRLSLQEDEILLQCQRNILCRVFAKWNGKTKAPPAIRFDAQRVKNNFFKKWRAAMSQTHKVKEAIKLDRSIITSKYFERWLEAYRAKKTLKAVARARHLRLPAAQPKKALTSAQTNVFPRRGDFLRPPPFHRGREEEGDSEEGSVVSAVSPARAPSVTSPTYIGGKSGRAPSVMSSASRYSFPRPRENSPTRHIIVPSISRARSDTRSDTRSRSPPRERKGPSSVASADIPRRGWPGLQRGARPFLQPH</sequence>
<organism evidence="3 4">
    <name type="scientific">Ephemerocybe angulata</name>
    <dbReference type="NCBI Taxonomy" id="980116"/>
    <lineage>
        <taxon>Eukaryota</taxon>
        <taxon>Fungi</taxon>
        <taxon>Dikarya</taxon>
        <taxon>Basidiomycota</taxon>
        <taxon>Agaricomycotina</taxon>
        <taxon>Agaricomycetes</taxon>
        <taxon>Agaricomycetidae</taxon>
        <taxon>Agaricales</taxon>
        <taxon>Agaricineae</taxon>
        <taxon>Psathyrellaceae</taxon>
        <taxon>Ephemerocybe</taxon>
    </lineage>
</organism>
<dbReference type="AlphaFoldDB" id="A0A8H6IIM7"/>
<evidence type="ECO:0000259" key="2">
    <source>
        <dbReference type="Pfam" id="PF08457"/>
    </source>
</evidence>
<dbReference type="PANTHER" id="PTHR22028:SF9">
    <property type="entry name" value="SFI1 SPINDLE BODY DOMAIN-CONTAINING PROTEIN"/>
    <property type="match status" value="1"/>
</dbReference>
<dbReference type="Proteomes" id="UP000521943">
    <property type="component" value="Unassembled WGS sequence"/>
</dbReference>
<evidence type="ECO:0000256" key="1">
    <source>
        <dbReference type="SAM" id="MobiDB-lite"/>
    </source>
</evidence>
<dbReference type="InterPro" id="IPR013665">
    <property type="entry name" value="Sfi1_dom"/>
</dbReference>
<dbReference type="OrthoDB" id="1933281at2759"/>
<proteinExistence type="predicted"/>
<dbReference type="InterPro" id="IPR052270">
    <property type="entry name" value="CACF_protein"/>
</dbReference>
<protein>
    <recommendedName>
        <fullName evidence="2">Sfi1 spindle body domain-containing protein</fullName>
    </recommendedName>
</protein>
<keyword evidence="4" id="KW-1185">Reference proteome</keyword>
<evidence type="ECO:0000313" key="3">
    <source>
        <dbReference type="EMBL" id="KAF6765143.1"/>
    </source>
</evidence>
<dbReference type="EMBL" id="JACGCI010000003">
    <property type="protein sequence ID" value="KAF6765143.1"/>
    <property type="molecule type" value="Genomic_DNA"/>
</dbReference>
<reference evidence="3 4" key="1">
    <citation type="submission" date="2020-07" db="EMBL/GenBank/DDBJ databases">
        <title>Comparative genomics of pyrophilous fungi reveals a link between fire events and developmental genes.</title>
        <authorList>
            <consortium name="DOE Joint Genome Institute"/>
            <person name="Steindorff A.S."/>
            <person name="Carver A."/>
            <person name="Calhoun S."/>
            <person name="Stillman K."/>
            <person name="Liu H."/>
            <person name="Lipzen A."/>
            <person name="Pangilinan J."/>
            <person name="Labutti K."/>
            <person name="Bruns T.D."/>
            <person name="Grigoriev I.V."/>
        </authorList>
    </citation>
    <scope>NUCLEOTIDE SEQUENCE [LARGE SCALE GENOMIC DNA]</scope>
    <source>
        <strain evidence="3 4">CBS 144469</strain>
    </source>
</reference>
<dbReference type="PANTHER" id="PTHR22028">
    <property type="entry name" value="SFI1 SPINDLE BODY DOMAIN-CONTAINING PROTEIN-RELATED"/>
    <property type="match status" value="1"/>
</dbReference>
<feature type="compositionally biased region" description="Basic and acidic residues" evidence="1">
    <location>
        <begin position="992"/>
        <end position="1011"/>
    </location>
</feature>
<dbReference type="Pfam" id="PF08457">
    <property type="entry name" value="Sfi1"/>
    <property type="match status" value="1"/>
</dbReference>
<accession>A0A8H6IIM7</accession>
<evidence type="ECO:0000313" key="4">
    <source>
        <dbReference type="Proteomes" id="UP000521943"/>
    </source>
</evidence>
<feature type="compositionally biased region" description="Polar residues" evidence="1">
    <location>
        <begin position="179"/>
        <end position="197"/>
    </location>
</feature>
<comment type="caution">
    <text evidence="3">The sequence shown here is derived from an EMBL/GenBank/DDBJ whole genome shotgun (WGS) entry which is preliminary data.</text>
</comment>
<feature type="region of interest" description="Disordered" evidence="1">
    <location>
        <begin position="107"/>
        <end position="215"/>
    </location>
</feature>
<name>A0A8H6IIM7_9AGAR</name>
<gene>
    <name evidence="3" type="ORF">DFP72DRAFT_799413</name>
</gene>
<feature type="compositionally biased region" description="Polar residues" evidence="1">
    <location>
        <begin position="155"/>
        <end position="167"/>
    </location>
</feature>
<feature type="region of interest" description="Disordered" evidence="1">
    <location>
        <begin position="1"/>
        <end position="26"/>
    </location>
</feature>
<dbReference type="GO" id="GO:0019902">
    <property type="term" value="F:phosphatase binding"/>
    <property type="evidence" value="ECO:0007669"/>
    <property type="project" value="TreeGrafter"/>
</dbReference>
<feature type="domain" description="Sfi1 spindle body" evidence="2">
    <location>
        <begin position="379"/>
        <end position="641"/>
    </location>
</feature>
<feature type="region of interest" description="Disordered" evidence="1">
    <location>
        <begin position="908"/>
        <end position="1039"/>
    </location>
</feature>